<name>A0A1H4CGA1_9RHOB</name>
<reference evidence="2 3" key="1">
    <citation type="submission" date="2016-10" db="EMBL/GenBank/DDBJ databases">
        <authorList>
            <person name="de Groot N.N."/>
        </authorList>
    </citation>
    <scope>NUCLEOTIDE SEQUENCE [LARGE SCALE GENOMIC DNA]</scope>
    <source>
        <strain evidence="2 3">DSM 15345</strain>
    </source>
</reference>
<evidence type="ECO:0000313" key="3">
    <source>
        <dbReference type="Proteomes" id="UP000198703"/>
    </source>
</evidence>
<organism evidence="2 3">
    <name type="scientific">Rubrimonas cliftonensis</name>
    <dbReference type="NCBI Taxonomy" id="89524"/>
    <lineage>
        <taxon>Bacteria</taxon>
        <taxon>Pseudomonadati</taxon>
        <taxon>Pseudomonadota</taxon>
        <taxon>Alphaproteobacteria</taxon>
        <taxon>Rhodobacterales</taxon>
        <taxon>Paracoccaceae</taxon>
        <taxon>Rubrimonas</taxon>
    </lineage>
</organism>
<evidence type="ECO:0000256" key="1">
    <source>
        <dbReference type="SAM" id="SignalP"/>
    </source>
</evidence>
<keyword evidence="3" id="KW-1185">Reference proteome</keyword>
<dbReference type="EMBL" id="FNQM01000007">
    <property type="protein sequence ID" value="SEA59349.1"/>
    <property type="molecule type" value="Genomic_DNA"/>
</dbReference>
<protein>
    <submittedName>
        <fullName evidence="2">Uncharacterized protein</fullName>
    </submittedName>
</protein>
<gene>
    <name evidence="2" type="ORF">SAMN05444370_10759</name>
</gene>
<evidence type="ECO:0000313" key="2">
    <source>
        <dbReference type="EMBL" id="SEA59349.1"/>
    </source>
</evidence>
<proteinExistence type="predicted"/>
<keyword evidence="1" id="KW-0732">Signal</keyword>
<dbReference type="PROSITE" id="PS51257">
    <property type="entry name" value="PROKAR_LIPOPROTEIN"/>
    <property type="match status" value="1"/>
</dbReference>
<sequence length="200" mass="21016">MRPARRMSGPFRPLAAALAAALACAAPAAAQKPAAPLDLSPDPALGAIIEQNLRTRGLAIAAPRTPLAPGEMRSIGVAPPLPDPKPRNLVLGADRPARIWLHVSTPAQWPEAAGLVPHVGDSLALAKGERALAMQSIQRVDGGPATPEVRYFLAEDRETAEALAARLAPFLPGVRAADYSADFAGVSWIDPGHIEVWFSR</sequence>
<dbReference type="AlphaFoldDB" id="A0A1H4CGA1"/>
<dbReference type="Proteomes" id="UP000198703">
    <property type="component" value="Unassembled WGS sequence"/>
</dbReference>
<feature type="signal peptide" evidence="1">
    <location>
        <begin position="1"/>
        <end position="30"/>
    </location>
</feature>
<accession>A0A1H4CGA1</accession>
<dbReference type="STRING" id="89524.SAMN05444370_10759"/>
<feature type="chain" id="PRO_5011685091" evidence="1">
    <location>
        <begin position="31"/>
        <end position="200"/>
    </location>
</feature>
<dbReference type="RefSeq" id="WP_093253998.1">
    <property type="nucleotide sequence ID" value="NZ_FNQM01000007.1"/>
</dbReference>